<comment type="caution">
    <text evidence="1">The sequence shown here is derived from an EMBL/GenBank/DDBJ whole genome shotgun (WGS) entry which is preliminary data.</text>
</comment>
<evidence type="ECO:0000313" key="2">
    <source>
        <dbReference type="Proteomes" id="UP000541444"/>
    </source>
</evidence>
<dbReference type="PANTHER" id="PTHR22774:SF11">
    <property type="entry name" value="CHOREIN N-TERMINAL DOMAIN-CONTAINING PROTEIN"/>
    <property type="match status" value="1"/>
</dbReference>
<dbReference type="PANTHER" id="PTHR22774">
    <property type="entry name" value="CHOREIN N-TERMINAL DOMAIN-CONTAINING PROTEIN"/>
    <property type="match status" value="1"/>
</dbReference>
<dbReference type="InterPro" id="IPR026728">
    <property type="entry name" value="BLTP3A/B"/>
</dbReference>
<dbReference type="OrthoDB" id="43807at2759"/>
<keyword evidence="2" id="KW-1185">Reference proteome</keyword>
<name>A0A7J7MX12_9MAGN</name>
<reference evidence="1 2" key="1">
    <citation type="journal article" date="2020" name="IScience">
        <title>Genome Sequencing of the Endangered Kingdonia uniflora (Circaeasteraceae, Ranunculales) Reveals Potential Mechanisms of Evolutionary Specialization.</title>
        <authorList>
            <person name="Sun Y."/>
            <person name="Deng T."/>
            <person name="Zhang A."/>
            <person name="Moore M.J."/>
            <person name="Landis J.B."/>
            <person name="Lin N."/>
            <person name="Zhang H."/>
            <person name="Zhang X."/>
            <person name="Huang J."/>
            <person name="Zhang X."/>
            <person name="Sun H."/>
            <person name="Wang H."/>
        </authorList>
    </citation>
    <scope>NUCLEOTIDE SEQUENCE [LARGE SCALE GENOMIC DNA]</scope>
    <source>
        <strain evidence="1">TB1705</strain>
        <tissue evidence="1">Leaf</tissue>
    </source>
</reference>
<gene>
    <name evidence="1" type="ORF">GIB67_032009</name>
</gene>
<accession>A0A7J7MX12</accession>
<evidence type="ECO:0000313" key="1">
    <source>
        <dbReference type="EMBL" id="KAF6159238.1"/>
    </source>
</evidence>
<protein>
    <submittedName>
        <fullName evidence="1">Uncharacterized protein</fullName>
    </submittedName>
</protein>
<dbReference type="Proteomes" id="UP000541444">
    <property type="component" value="Unassembled WGS sequence"/>
</dbReference>
<dbReference type="EMBL" id="JACGCM010001193">
    <property type="protein sequence ID" value="KAF6159238.1"/>
    <property type="molecule type" value="Genomic_DNA"/>
</dbReference>
<dbReference type="AlphaFoldDB" id="A0A7J7MX12"/>
<proteinExistence type="predicted"/>
<organism evidence="1 2">
    <name type="scientific">Kingdonia uniflora</name>
    <dbReference type="NCBI Taxonomy" id="39325"/>
    <lineage>
        <taxon>Eukaryota</taxon>
        <taxon>Viridiplantae</taxon>
        <taxon>Streptophyta</taxon>
        <taxon>Embryophyta</taxon>
        <taxon>Tracheophyta</taxon>
        <taxon>Spermatophyta</taxon>
        <taxon>Magnoliopsida</taxon>
        <taxon>Ranunculales</taxon>
        <taxon>Circaeasteraceae</taxon>
        <taxon>Kingdonia</taxon>
    </lineage>
</organism>
<sequence length="229" mass="25303">MMQVGVEGLQVLKPQNRKNVLHSTFRGTKNTSQNSGGINLEVCMVLSEDNVNFEDNENMEMHDWVVENLKFSVKEPIEAVATKEELQHLAVLCRSEIDSMGRIAAGILRVLKLETSIGQAAIDQLSNLGSESLDKIFTPEKLSRHSSTDNVKPVLSSNMINGSSHQSIESTVASLEFAILCSQAKCSDLVTELSNPNISVRAQHLTDIKQLSQRLDSMKILLTQLQTQI</sequence>